<dbReference type="EMBL" id="CP110423">
    <property type="protein sequence ID" value="WAQ82957.1"/>
    <property type="molecule type" value="Genomic_DNA"/>
</dbReference>
<organism evidence="2 3">
    <name type="scientific">Puccinia triticina</name>
    <dbReference type="NCBI Taxonomy" id="208348"/>
    <lineage>
        <taxon>Eukaryota</taxon>
        <taxon>Fungi</taxon>
        <taxon>Dikarya</taxon>
        <taxon>Basidiomycota</taxon>
        <taxon>Pucciniomycotina</taxon>
        <taxon>Pucciniomycetes</taxon>
        <taxon>Pucciniales</taxon>
        <taxon>Pucciniaceae</taxon>
        <taxon>Puccinia</taxon>
    </lineage>
</organism>
<sequence>MISKSLPAWLLVLLHLDLTAAMRIIGLWNEDAARTPYQLLTNEPNQLAEPSNTKYSQVPKFFKRLGSSLRNKSTSTSAQNMAIAEDSDNLKHYYNHIFIRDPQHPRGSCTPQWLRGHEFDERLDSTFRHKYISGDHLLRNLLEKFRLNETEAPQKLSYDTRRLIHQALYTLLQMQPNKDPETAVRIAHYFQVFCQISGVRRQERTKLNHLILACLKKHIEPLVTSRRLNRHGRYLYRWMERILPTNPSSGKPLLKE</sequence>
<name>A0ABY7CEP8_9BASI</name>
<accession>A0ABY7CEP8</accession>
<reference evidence="2" key="1">
    <citation type="submission" date="2022-10" db="EMBL/GenBank/DDBJ databases">
        <title>Puccinia triticina Genome sequencing and assembly.</title>
        <authorList>
            <person name="Li C."/>
        </authorList>
    </citation>
    <scope>NUCLEOTIDE SEQUENCE</scope>
    <source>
        <strain evidence="2">Pt15</strain>
    </source>
</reference>
<dbReference type="GeneID" id="77808175"/>
<gene>
    <name evidence="2" type="ORF">PtA15_3A323</name>
</gene>
<protein>
    <submittedName>
        <fullName evidence="2">Uncharacterized protein</fullName>
    </submittedName>
</protein>
<proteinExistence type="predicted"/>
<evidence type="ECO:0000313" key="3">
    <source>
        <dbReference type="Proteomes" id="UP001164743"/>
    </source>
</evidence>
<dbReference type="Proteomes" id="UP001164743">
    <property type="component" value="Chromosome 3A"/>
</dbReference>
<evidence type="ECO:0000313" key="2">
    <source>
        <dbReference type="EMBL" id="WAQ82957.1"/>
    </source>
</evidence>
<evidence type="ECO:0000256" key="1">
    <source>
        <dbReference type="SAM" id="SignalP"/>
    </source>
</evidence>
<keyword evidence="3" id="KW-1185">Reference proteome</keyword>
<keyword evidence="1" id="KW-0732">Signal</keyword>
<feature type="signal peptide" evidence="1">
    <location>
        <begin position="1"/>
        <end position="21"/>
    </location>
</feature>
<feature type="chain" id="PRO_5047430392" evidence="1">
    <location>
        <begin position="22"/>
        <end position="256"/>
    </location>
</feature>
<dbReference type="RefSeq" id="XP_053018512.1">
    <property type="nucleotide sequence ID" value="XM_053167280.1"/>
</dbReference>